<comment type="caution">
    <text evidence="4">The sequence shown here is derived from an EMBL/GenBank/DDBJ whole genome shotgun (WGS) entry which is preliminary data.</text>
</comment>
<dbReference type="InterPro" id="IPR052126">
    <property type="entry name" value="Spindle_Org/Thrombomodulin"/>
</dbReference>
<evidence type="ECO:0000256" key="1">
    <source>
        <dbReference type="ARBA" id="ARBA00022737"/>
    </source>
</evidence>
<keyword evidence="5" id="KW-1185">Reference proteome</keyword>
<evidence type="ECO:0000259" key="3">
    <source>
        <dbReference type="PROSITE" id="PS51549"/>
    </source>
</evidence>
<accession>A0ABP1QBG7</accession>
<dbReference type="EMBL" id="CAXLJM020000026">
    <property type="protein sequence ID" value="CAL8093012.1"/>
    <property type="molecule type" value="Genomic_DNA"/>
</dbReference>
<dbReference type="PANTHER" id="PTHR24036">
    <property type="entry name" value="SKELETOR-RELATED"/>
    <property type="match status" value="1"/>
</dbReference>
<protein>
    <recommendedName>
        <fullName evidence="3">DM13 domain-containing protein</fullName>
    </recommendedName>
</protein>
<dbReference type="PANTHER" id="PTHR24036:SF5">
    <property type="entry name" value="THROMBOMODULIN"/>
    <property type="match status" value="1"/>
</dbReference>
<dbReference type="PROSITE" id="PS51549">
    <property type="entry name" value="DM13"/>
    <property type="match status" value="1"/>
</dbReference>
<dbReference type="InterPro" id="IPR019545">
    <property type="entry name" value="DM13_domain"/>
</dbReference>
<sequence length="182" mass="20788">MVSTYRKTLELMLPILLVFVFLSPPALSEISLGHFIGDLAHGLQGEVIILNDKQIGIRNFAYDGQGPAVWFMGMKNGSTGVYSADGIALPNHYGNCRNLQRAYRNADITITLPRRLRVYDLEAFSVYCFQYCHNFGYVRIPKDIRVPPAPSNIPRLSVCSPRYPRCSRYGYYTETERLYDDY</sequence>
<feature type="signal peptide" evidence="2">
    <location>
        <begin position="1"/>
        <end position="28"/>
    </location>
</feature>
<feature type="domain" description="DM13" evidence="3">
    <location>
        <begin position="33"/>
        <end position="141"/>
    </location>
</feature>
<gene>
    <name evidence="4" type="ORF">ODALV1_LOCUS8379</name>
</gene>
<proteinExistence type="predicted"/>
<keyword evidence="2" id="KW-0732">Signal</keyword>
<name>A0ABP1QBG7_9HEXA</name>
<evidence type="ECO:0000313" key="4">
    <source>
        <dbReference type="EMBL" id="CAL8093012.1"/>
    </source>
</evidence>
<keyword evidence="1" id="KW-0677">Repeat</keyword>
<evidence type="ECO:0000313" key="5">
    <source>
        <dbReference type="Proteomes" id="UP001642540"/>
    </source>
</evidence>
<reference evidence="4 5" key="1">
    <citation type="submission" date="2024-08" db="EMBL/GenBank/DDBJ databases">
        <authorList>
            <person name="Cucini C."/>
            <person name="Frati F."/>
        </authorList>
    </citation>
    <scope>NUCLEOTIDE SEQUENCE [LARGE SCALE GENOMIC DNA]</scope>
</reference>
<feature type="chain" id="PRO_5046374873" description="DM13 domain-containing protein" evidence="2">
    <location>
        <begin position="29"/>
        <end position="182"/>
    </location>
</feature>
<dbReference type="SMART" id="SM00686">
    <property type="entry name" value="DM13"/>
    <property type="match status" value="1"/>
</dbReference>
<dbReference type="Proteomes" id="UP001642540">
    <property type="component" value="Unassembled WGS sequence"/>
</dbReference>
<organism evidence="4 5">
    <name type="scientific">Orchesella dallaii</name>
    <dbReference type="NCBI Taxonomy" id="48710"/>
    <lineage>
        <taxon>Eukaryota</taxon>
        <taxon>Metazoa</taxon>
        <taxon>Ecdysozoa</taxon>
        <taxon>Arthropoda</taxon>
        <taxon>Hexapoda</taxon>
        <taxon>Collembola</taxon>
        <taxon>Entomobryomorpha</taxon>
        <taxon>Entomobryoidea</taxon>
        <taxon>Orchesellidae</taxon>
        <taxon>Orchesellinae</taxon>
        <taxon>Orchesella</taxon>
    </lineage>
</organism>
<dbReference type="Pfam" id="PF10517">
    <property type="entry name" value="DM13"/>
    <property type="match status" value="1"/>
</dbReference>
<evidence type="ECO:0000256" key="2">
    <source>
        <dbReference type="SAM" id="SignalP"/>
    </source>
</evidence>